<evidence type="ECO:0000313" key="1">
    <source>
        <dbReference type="EMBL" id="CAD7454434.1"/>
    </source>
</evidence>
<name>A0A7R9FL27_9NEOP</name>
<dbReference type="AlphaFoldDB" id="A0A7R9FL27"/>
<gene>
    <name evidence="1" type="ORF">TTEB3V08_LOCUS2538</name>
</gene>
<proteinExistence type="predicted"/>
<dbReference type="EMBL" id="OE000601">
    <property type="protein sequence ID" value="CAD7454434.1"/>
    <property type="molecule type" value="Genomic_DNA"/>
</dbReference>
<protein>
    <submittedName>
        <fullName evidence="1">Uncharacterized protein</fullName>
    </submittedName>
</protein>
<organism evidence="1">
    <name type="scientific">Timema tahoe</name>
    <dbReference type="NCBI Taxonomy" id="61484"/>
    <lineage>
        <taxon>Eukaryota</taxon>
        <taxon>Metazoa</taxon>
        <taxon>Ecdysozoa</taxon>
        <taxon>Arthropoda</taxon>
        <taxon>Hexapoda</taxon>
        <taxon>Insecta</taxon>
        <taxon>Pterygota</taxon>
        <taxon>Neoptera</taxon>
        <taxon>Polyneoptera</taxon>
        <taxon>Phasmatodea</taxon>
        <taxon>Timematodea</taxon>
        <taxon>Timematoidea</taxon>
        <taxon>Timematidae</taxon>
        <taxon>Timema</taxon>
    </lineage>
</organism>
<accession>A0A7R9FL27</accession>
<reference evidence="1" key="1">
    <citation type="submission" date="2020-11" db="EMBL/GenBank/DDBJ databases">
        <authorList>
            <person name="Tran Van P."/>
        </authorList>
    </citation>
    <scope>NUCLEOTIDE SEQUENCE</scope>
</reference>
<sequence length="85" mass="10683">MKRDLSRLQGPERRRFLRGKWLRKPYRTMRRVEELLEDHRQDEWTKRRRTWKLKEWTGDTWLREKFGEIDRNGRGCARRPADVET</sequence>